<dbReference type="Proteomes" id="UP001431221">
    <property type="component" value="Unassembled WGS sequence"/>
</dbReference>
<organism evidence="2 3">
    <name type="scientific">Roseibium sediminicola</name>
    <dbReference type="NCBI Taxonomy" id="2933272"/>
    <lineage>
        <taxon>Bacteria</taxon>
        <taxon>Pseudomonadati</taxon>
        <taxon>Pseudomonadota</taxon>
        <taxon>Alphaproteobacteria</taxon>
        <taxon>Hyphomicrobiales</taxon>
        <taxon>Stappiaceae</taxon>
        <taxon>Roseibium</taxon>
    </lineage>
</organism>
<evidence type="ECO:0000313" key="3">
    <source>
        <dbReference type="Proteomes" id="UP001431221"/>
    </source>
</evidence>
<reference evidence="2" key="1">
    <citation type="submission" date="2022-04" db="EMBL/GenBank/DDBJ databases">
        <title>Roseibium sp. CAU 1639 isolated from mud.</title>
        <authorList>
            <person name="Kim W."/>
        </authorList>
    </citation>
    <scope>NUCLEOTIDE SEQUENCE</scope>
    <source>
        <strain evidence="2">CAU 1639</strain>
    </source>
</reference>
<comment type="caution">
    <text evidence="2">The sequence shown here is derived from an EMBL/GenBank/DDBJ whole genome shotgun (WGS) entry which is preliminary data.</text>
</comment>
<sequence>MGNDQLERLPMLENEGSSEPPKKVMLSAGNARAELSSEDIQLLETAVEMLIYSDLGDGEQARDMRHTGKELHALMERLSTLLEV</sequence>
<name>A0ABT0GPD6_9HYPH</name>
<protein>
    <submittedName>
        <fullName evidence="2">Uncharacterized protein</fullName>
    </submittedName>
</protein>
<keyword evidence="3" id="KW-1185">Reference proteome</keyword>
<feature type="region of interest" description="Disordered" evidence="1">
    <location>
        <begin position="1"/>
        <end position="23"/>
    </location>
</feature>
<accession>A0ABT0GPD6</accession>
<dbReference type="RefSeq" id="WP_248150918.1">
    <property type="nucleotide sequence ID" value="NZ_JALNMJ010000002.1"/>
</dbReference>
<proteinExistence type="predicted"/>
<gene>
    <name evidence="2" type="ORF">M0H32_03930</name>
</gene>
<dbReference type="EMBL" id="JALNMJ010000002">
    <property type="protein sequence ID" value="MCK7611300.1"/>
    <property type="molecule type" value="Genomic_DNA"/>
</dbReference>
<evidence type="ECO:0000313" key="2">
    <source>
        <dbReference type="EMBL" id="MCK7611300.1"/>
    </source>
</evidence>
<evidence type="ECO:0000256" key="1">
    <source>
        <dbReference type="SAM" id="MobiDB-lite"/>
    </source>
</evidence>